<organism evidence="10 11">
    <name type="scientific">Chloropicon roscoffensis</name>
    <dbReference type="NCBI Taxonomy" id="1461544"/>
    <lineage>
        <taxon>Eukaryota</taxon>
        <taxon>Viridiplantae</taxon>
        <taxon>Chlorophyta</taxon>
        <taxon>Chloropicophyceae</taxon>
        <taxon>Chloropicales</taxon>
        <taxon>Chloropicaceae</taxon>
        <taxon>Chloropicon</taxon>
    </lineage>
</organism>
<dbReference type="InterPro" id="IPR036291">
    <property type="entry name" value="NAD(P)-bd_dom_sf"/>
</dbReference>
<evidence type="ECO:0000256" key="2">
    <source>
        <dbReference type="ARBA" id="ARBA00006013"/>
    </source>
</evidence>
<name>A0AAX4PHN4_9CHLO</name>
<dbReference type="InterPro" id="IPR011548">
    <property type="entry name" value="HIBADH"/>
</dbReference>
<evidence type="ECO:0000259" key="8">
    <source>
        <dbReference type="Pfam" id="PF03446"/>
    </source>
</evidence>
<dbReference type="InterPro" id="IPR006115">
    <property type="entry name" value="6PGDH_NADP-bd"/>
</dbReference>
<dbReference type="GO" id="GO:0050661">
    <property type="term" value="F:NADP binding"/>
    <property type="evidence" value="ECO:0007669"/>
    <property type="project" value="InterPro"/>
</dbReference>
<comment type="catalytic activity">
    <reaction evidence="7">
        <text>3-hydroxy-2-methylpropanoate + NAD(+) = 2-methyl-3-oxopropanoate + NADH + H(+)</text>
        <dbReference type="Rhea" id="RHEA:17681"/>
        <dbReference type="ChEBI" id="CHEBI:11805"/>
        <dbReference type="ChEBI" id="CHEBI:15378"/>
        <dbReference type="ChEBI" id="CHEBI:57540"/>
        <dbReference type="ChEBI" id="CHEBI:57700"/>
        <dbReference type="ChEBI" id="CHEBI:57945"/>
        <dbReference type="EC" id="1.1.1.31"/>
    </reaction>
</comment>
<reference evidence="10 11" key="1">
    <citation type="submission" date="2024-03" db="EMBL/GenBank/DDBJ databases">
        <title>Complete genome sequence of the green alga Chloropicon roscoffensis RCC1871.</title>
        <authorList>
            <person name="Lemieux C."/>
            <person name="Pombert J.-F."/>
            <person name="Otis C."/>
            <person name="Turmel M."/>
        </authorList>
    </citation>
    <scope>NUCLEOTIDE SEQUENCE [LARGE SCALE GENOMIC DNA]</scope>
    <source>
        <strain evidence="10 11">RCC1871</strain>
    </source>
</reference>
<dbReference type="NCBIfam" id="TIGR01692">
    <property type="entry name" value="HIBADH"/>
    <property type="match status" value="1"/>
</dbReference>
<feature type="domain" description="6-phosphogluconate dehydrogenase NADP-binding" evidence="8">
    <location>
        <begin position="82"/>
        <end position="242"/>
    </location>
</feature>
<evidence type="ECO:0000313" key="11">
    <source>
        <dbReference type="Proteomes" id="UP001472866"/>
    </source>
</evidence>
<evidence type="ECO:0000256" key="5">
    <source>
        <dbReference type="ARBA" id="ARBA00023002"/>
    </source>
</evidence>
<accession>A0AAX4PHN4</accession>
<dbReference type="EC" id="1.1.1.31" evidence="3"/>
<evidence type="ECO:0000313" key="10">
    <source>
        <dbReference type="EMBL" id="WZN65819.1"/>
    </source>
</evidence>
<feature type="domain" description="3-hydroxyisobutyrate dehydrogenase-like NAD-binding" evidence="9">
    <location>
        <begin position="256"/>
        <end position="382"/>
    </location>
</feature>
<sequence length="392" mass="41740">MQKAPGQQKERKTAAPARLMNALKRLGLFTPSATALLGAARPTQPLCSRSLPSLSKRAALSSSLCSRSYSRPSEGLSGSSRRIGFVGVGAMGRPMCENLLKSGRFEQVVVCDTNEKALQDFKAMGAEVVTSPADLARSPGVETVISMLPSAGHVEGVFLGERGLLSVDPSELQPRFFIDCSSTGPKCSVSMQRELEGREGADLVFVDAPVSGGVPGAEQATLTFMVGAPTEDLFNRARDVLVPTVGKQAVHCGTTGAGQSTKLCNNLVLGITMAGVCEAMALGQKLGLDPENLSKVFNSSSAQCWSTSLYNPCPGVMQGVPSSRDYENGFLTELMIKDLTSAQQAAESAQADIYLGKMANDLYQKMESTHQRKDFSAIYRYIYNGQASGQRE</sequence>
<dbReference type="FunFam" id="1.10.1040.10:FF:000006">
    <property type="entry name" value="3-hydroxyisobutyrate dehydrogenase"/>
    <property type="match status" value="1"/>
</dbReference>
<evidence type="ECO:0000256" key="3">
    <source>
        <dbReference type="ARBA" id="ARBA00012991"/>
    </source>
</evidence>
<evidence type="ECO:0000256" key="4">
    <source>
        <dbReference type="ARBA" id="ARBA00022456"/>
    </source>
</evidence>
<evidence type="ECO:0000256" key="7">
    <source>
        <dbReference type="ARBA" id="ARBA00049197"/>
    </source>
</evidence>
<dbReference type="InterPro" id="IPR013328">
    <property type="entry name" value="6PGD_dom2"/>
</dbReference>
<dbReference type="InterPro" id="IPR029154">
    <property type="entry name" value="HIBADH-like_NADP-bd"/>
</dbReference>
<dbReference type="Gene3D" id="3.40.50.720">
    <property type="entry name" value="NAD(P)-binding Rossmann-like Domain"/>
    <property type="match status" value="1"/>
</dbReference>
<evidence type="ECO:0000256" key="6">
    <source>
        <dbReference type="ARBA" id="ARBA00023027"/>
    </source>
</evidence>
<dbReference type="GO" id="GO:0051287">
    <property type="term" value="F:NAD binding"/>
    <property type="evidence" value="ECO:0007669"/>
    <property type="project" value="InterPro"/>
</dbReference>
<evidence type="ECO:0000259" key="9">
    <source>
        <dbReference type="Pfam" id="PF14833"/>
    </source>
</evidence>
<dbReference type="GO" id="GO:0006574">
    <property type="term" value="P:L-valine catabolic process"/>
    <property type="evidence" value="ECO:0007669"/>
    <property type="project" value="TreeGrafter"/>
</dbReference>
<keyword evidence="4" id="KW-0101">Branched-chain amino acid catabolism</keyword>
<dbReference type="Pfam" id="PF03446">
    <property type="entry name" value="NAD_binding_2"/>
    <property type="match status" value="1"/>
</dbReference>
<dbReference type="PANTHER" id="PTHR22981">
    <property type="entry name" value="3-HYDROXYISOBUTYRATE DEHYDROGENASE-RELATED"/>
    <property type="match status" value="1"/>
</dbReference>
<dbReference type="Proteomes" id="UP001472866">
    <property type="component" value="Chromosome 13"/>
</dbReference>
<comment type="similarity">
    <text evidence="2">Belongs to the HIBADH-related family. 3-hydroxyisobutyrate dehydrogenase subfamily.</text>
</comment>
<keyword evidence="11" id="KW-1185">Reference proteome</keyword>
<dbReference type="Pfam" id="PF14833">
    <property type="entry name" value="NAD_binding_11"/>
    <property type="match status" value="1"/>
</dbReference>
<dbReference type="InterPro" id="IPR008927">
    <property type="entry name" value="6-PGluconate_DH-like_C_sf"/>
</dbReference>
<dbReference type="Gene3D" id="1.10.1040.10">
    <property type="entry name" value="N-(1-d-carboxylethyl)-l-norvaline Dehydrogenase, domain 2"/>
    <property type="match status" value="1"/>
</dbReference>
<dbReference type="AlphaFoldDB" id="A0AAX4PHN4"/>
<keyword evidence="6" id="KW-0520">NAD</keyword>
<evidence type="ECO:0000256" key="1">
    <source>
        <dbReference type="ARBA" id="ARBA00005109"/>
    </source>
</evidence>
<dbReference type="EMBL" id="CP151513">
    <property type="protein sequence ID" value="WZN65819.1"/>
    <property type="molecule type" value="Genomic_DNA"/>
</dbReference>
<protein>
    <recommendedName>
        <fullName evidence="3">3-hydroxyisobutyrate dehydrogenase</fullName>
        <ecNumber evidence="3">1.1.1.31</ecNumber>
    </recommendedName>
</protein>
<dbReference type="SUPFAM" id="SSF48179">
    <property type="entry name" value="6-phosphogluconate dehydrogenase C-terminal domain-like"/>
    <property type="match status" value="1"/>
</dbReference>
<proteinExistence type="inferred from homology"/>
<dbReference type="PANTHER" id="PTHR22981:SF7">
    <property type="entry name" value="3-HYDROXYISOBUTYRATE DEHYDROGENASE, MITOCHONDRIAL"/>
    <property type="match status" value="1"/>
</dbReference>
<dbReference type="GO" id="GO:0008442">
    <property type="term" value="F:3-hydroxyisobutyrate dehydrogenase activity"/>
    <property type="evidence" value="ECO:0007669"/>
    <property type="project" value="UniProtKB-EC"/>
</dbReference>
<gene>
    <name evidence="10" type="ORF">HKI87_13g73810</name>
</gene>
<keyword evidence="5" id="KW-0560">Oxidoreductase</keyword>
<comment type="pathway">
    <text evidence="1">Amino-acid degradation; L-valine degradation.</text>
</comment>
<dbReference type="SUPFAM" id="SSF51735">
    <property type="entry name" value="NAD(P)-binding Rossmann-fold domains"/>
    <property type="match status" value="1"/>
</dbReference>